<dbReference type="RefSeq" id="WP_209008876.1">
    <property type="nucleotide sequence ID" value="NZ_BMXE01000002.1"/>
</dbReference>
<keyword evidence="2" id="KW-1185">Reference proteome</keyword>
<dbReference type="EMBL" id="BMXE01000002">
    <property type="protein sequence ID" value="GHB24071.1"/>
    <property type="molecule type" value="Genomic_DNA"/>
</dbReference>
<dbReference type="Proteomes" id="UP000637980">
    <property type="component" value="Unassembled WGS sequence"/>
</dbReference>
<evidence type="ECO:0000313" key="2">
    <source>
        <dbReference type="Proteomes" id="UP000637980"/>
    </source>
</evidence>
<organism evidence="1 2">
    <name type="scientific">Pseudovibrio japonicus</name>
    <dbReference type="NCBI Taxonomy" id="366534"/>
    <lineage>
        <taxon>Bacteria</taxon>
        <taxon>Pseudomonadati</taxon>
        <taxon>Pseudomonadota</taxon>
        <taxon>Alphaproteobacteria</taxon>
        <taxon>Hyphomicrobiales</taxon>
        <taxon>Stappiaceae</taxon>
        <taxon>Pseudovibrio</taxon>
    </lineage>
</organism>
<reference evidence="2" key="1">
    <citation type="journal article" date="2019" name="Int. J. Syst. Evol. Microbiol.">
        <title>The Global Catalogue of Microorganisms (GCM) 10K type strain sequencing project: providing services to taxonomists for standard genome sequencing and annotation.</title>
        <authorList>
            <consortium name="The Broad Institute Genomics Platform"/>
            <consortium name="The Broad Institute Genome Sequencing Center for Infectious Disease"/>
            <person name="Wu L."/>
            <person name="Ma J."/>
        </authorList>
    </citation>
    <scope>NUCLEOTIDE SEQUENCE [LARGE SCALE GENOMIC DNA]</scope>
    <source>
        <strain evidence="2">KCTC 12861</strain>
    </source>
</reference>
<sequence>MALCLKRPLWFAFFAFSALFLVLALGEKANATSITLEGNDMRVCEVQVTIGPDAPNGHIYRFTDIARDDRYTFQTNRLCNRRSIGGEACLDDYTEWTCCEAQAGEDITCRVP</sequence>
<evidence type="ECO:0000313" key="1">
    <source>
        <dbReference type="EMBL" id="GHB24071.1"/>
    </source>
</evidence>
<protein>
    <submittedName>
        <fullName evidence="1">Uncharacterized protein</fullName>
    </submittedName>
</protein>
<comment type="caution">
    <text evidence="1">The sequence shown here is derived from an EMBL/GenBank/DDBJ whole genome shotgun (WGS) entry which is preliminary data.</text>
</comment>
<gene>
    <name evidence="1" type="ORF">GCM10007094_10090</name>
</gene>
<accession>A0ABQ3E2W2</accession>
<proteinExistence type="predicted"/>
<name>A0ABQ3E2W2_9HYPH</name>